<dbReference type="GeneID" id="83214078"/>
<dbReference type="AlphaFoldDB" id="A0AAD7V1H6"/>
<dbReference type="SUPFAM" id="SSF52047">
    <property type="entry name" value="RNI-like"/>
    <property type="match status" value="1"/>
</dbReference>
<evidence type="ECO:0000313" key="1">
    <source>
        <dbReference type="EMBL" id="KAJ8657603.1"/>
    </source>
</evidence>
<dbReference type="Gene3D" id="1.25.40.10">
    <property type="entry name" value="Tetratricopeptide repeat domain"/>
    <property type="match status" value="1"/>
</dbReference>
<name>A0AAD7V1H6_9FUNG</name>
<proteinExistence type="predicted"/>
<protein>
    <recommendedName>
        <fullName evidence="3">F-box domain-containing protein</fullName>
    </recommendedName>
</protein>
<dbReference type="Proteomes" id="UP001234581">
    <property type="component" value="Unassembled WGS sequence"/>
</dbReference>
<keyword evidence="2" id="KW-1185">Reference proteome</keyword>
<sequence>MSSSSITDIPKIAVQHNDSNTIISEATIQFIQSDCEDIDALEKRAKALAWCAQSELALRDASEIIRLAPPSSSIGHSLAGWIHTLFGQHETALQYYNDALRAEDDAMKWKEIDECRRHNAQQLLKRIDFVSNLPFELLSFILPRTLMILTIGDLSYLHVCTTWRQRVLQTAQLQWIRPRVLTSHAMHLLHAYAPSIQHLELLCPVFYPLGMQPGTYFSTLRSLDITLDSNRCMPVLLALFQSMGPTLKELHLWFHQRIQGQWIRLDGILDRFPYIELFSSGNVDLSPLRNTYSNLKSLLIQSVRQPLEENEILALLKQLPALRYLKLPRCQSSRPLSIIHQYCPSLRTLTYSMGEDADTICNDIMVINDAGLHSLTIEALHGFQTQDLAAVLTANSDTLVNLSLFGETASQGNILNLDPNVRFARLRNIVFRLGAGQQGKDFLQWLLKHAPNVEAVVVARYNVDDPHVYASMKDIRSLDSLDFVLPSPSLIRVLEHHTSLGLESSLHTITINFNGDHGLHALSVVSRLPTLEVIDLQLGDAIMGQEFVAIMEKIFVGCHFLEELGLHCDHELPHDIIHTFHCPSLISLDVPTDDLPYAIQTAIGHLLVD</sequence>
<organism evidence="1 2">
    <name type="scientific">Lichtheimia ornata</name>
    <dbReference type="NCBI Taxonomy" id="688661"/>
    <lineage>
        <taxon>Eukaryota</taxon>
        <taxon>Fungi</taxon>
        <taxon>Fungi incertae sedis</taxon>
        <taxon>Mucoromycota</taxon>
        <taxon>Mucoromycotina</taxon>
        <taxon>Mucoromycetes</taxon>
        <taxon>Mucorales</taxon>
        <taxon>Lichtheimiaceae</taxon>
        <taxon>Lichtheimia</taxon>
    </lineage>
</organism>
<accession>A0AAD7V1H6</accession>
<gene>
    <name evidence="1" type="ORF">O0I10_006667</name>
</gene>
<evidence type="ECO:0000313" key="2">
    <source>
        <dbReference type="Proteomes" id="UP001234581"/>
    </source>
</evidence>
<dbReference type="SUPFAM" id="SSF48452">
    <property type="entry name" value="TPR-like"/>
    <property type="match status" value="1"/>
</dbReference>
<dbReference type="EMBL" id="JARTCD010000030">
    <property type="protein sequence ID" value="KAJ8657603.1"/>
    <property type="molecule type" value="Genomic_DNA"/>
</dbReference>
<evidence type="ECO:0008006" key="3">
    <source>
        <dbReference type="Google" id="ProtNLM"/>
    </source>
</evidence>
<dbReference type="InterPro" id="IPR011990">
    <property type="entry name" value="TPR-like_helical_dom_sf"/>
</dbReference>
<comment type="caution">
    <text evidence="1">The sequence shown here is derived from an EMBL/GenBank/DDBJ whole genome shotgun (WGS) entry which is preliminary data.</text>
</comment>
<dbReference type="RefSeq" id="XP_058342516.1">
    <property type="nucleotide sequence ID" value="XM_058486694.1"/>
</dbReference>
<dbReference type="InterPro" id="IPR032675">
    <property type="entry name" value="LRR_dom_sf"/>
</dbReference>
<reference evidence="1 2" key="1">
    <citation type="submission" date="2023-03" db="EMBL/GenBank/DDBJ databases">
        <title>Genome sequence of Lichtheimia ornata CBS 291.66.</title>
        <authorList>
            <person name="Mohabir J.T."/>
            <person name="Shea T.P."/>
            <person name="Kurbessoian T."/>
            <person name="Berby B."/>
            <person name="Fontaine J."/>
            <person name="Livny J."/>
            <person name="Gnirke A."/>
            <person name="Stajich J.E."/>
            <person name="Cuomo C.A."/>
        </authorList>
    </citation>
    <scope>NUCLEOTIDE SEQUENCE [LARGE SCALE GENOMIC DNA]</scope>
    <source>
        <strain evidence="1">CBS 291.66</strain>
    </source>
</reference>
<dbReference type="Gene3D" id="3.80.10.10">
    <property type="entry name" value="Ribonuclease Inhibitor"/>
    <property type="match status" value="1"/>
</dbReference>